<dbReference type="CDD" id="cd00221">
    <property type="entry name" value="Vsr"/>
    <property type="match status" value="1"/>
</dbReference>
<dbReference type="GO" id="GO:0004519">
    <property type="term" value="F:endonuclease activity"/>
    <property type="evidence" value="ECO:0007669"/>
    <property type="project" value="UniProtKB-KW"/>
</dbReference>
<keyword evidence="5" id="KW-0234">DNA repair</keyword>
<reference evidence="8 9" key="1">
    <citation type="submission" date="2018-08" db="EMBL/GenBank/DDBJ databases">
        <title>Linezolid Resistance in Mycobacterium abscessus: MIC Distribution and Comprehensive Investigation of Resistance Mechanisms.</title>
        <authorList>
            <person name="Ye M."/>
            <person name="Xu L."/>
            <person name="Zou Y."/>
            <person name="Li B."/>
            <person name="Guo Q."/>
            <person name="Zhang Y."/>
            <person name="Zhan M."/>
            <person name="Xu B."/>
            <person name="Yu F."/>
            <person name="Zhang Z."/>
            <person name="Chu H."/>
        </authorList>
    </citation>
    <scope>NUCLEOTIDE SEQUENCE [LARGE SCALE GENOMIC DNA]</scope>
    <source>
        <strain evidence="8 9">G143</strain>
    </source>
</reference>
<keyword evidence="1" id="KW-0540">Nuclease</keyword>
<dbReference type="NCBIfam" id="TIGR00632">
    <property type="entry name" value="vsr"/>
    <property type="match status" value="1"/>
</dbReference>
<organism evidence="8 9">
    <name type="scientific">Mycobacteroides abscessus</name>
    <dbReference type="NCBI Taxonomy" id="36809"/>
    <lineage>
        <taxon>Bacteria</taxon>
        <taxon>Bacillati</taxon>
        <taxon>Actinomycetota</taxon>
        <taxon>Actinomycetes</taxon>
        <taxon>Mycobacteriales</taxon>
        <taxon>Mycobacteriaceae</taxon>
        <taxon>Mycobacteroides</taxon>
    </lineage>
</organism>
<protein>
    <submittedName>
        <fullName evidence="8">Very short patch repair endonuclease</fullName>
    </submittedName>
</protein>
<keyword evidence="2 8" id="KW-0255">Endonuclease</keyword>
<evidence type="ECO:0000256" key="5">
    <source>
        <dbReference type="ARBA" id="ARBA00023204"/>
    </source>
</evidence>
<evidence type="ECO:0000256" key="7">
    <source>
        <dbReference type="SAM" id="MobiDB-lite"/>
    </source>
</evidence>
<feature type="region of interest" description="Disordered" evidence="7">
    <location>
        <begin position="124"/>
        <end position="151"/>
    </location>
</feature>
<comment type="similarity">
    <text evidence="6">Belongs to the Vsr family.</text>
</comment>
<comment type="caution">
    <text evidence="8">The sequence shown here is derived from an EMBL/GenBank/DDBJ whole genome shotgun (WGS) entry which is preliminary data.</text>
</comment>
<evidence type="ECO:0000256" key="1">
    <source>
        <dbReference type="ARBA" id="ARBA00022722"/>
    </source>
</evidence>
<sequence>MSNTRGRDTGPEREVRARLHARGFRYRVNVRPVRELRRTADIVFRPTKVAVMIDGCFWHGCPEHYRPATIRSDFWQAKVRENTSRDSQTNLLLAEHGWLVLRYWEHEDPDAVVASIVTAVTTRRASLERGRSSTPPAGSLNAMTRLPRRHT</sequence>
<accession>A0ABD7HH79</accession>
<evidence type="ECO:0000256" key="2">
    <source>
        <dbReference type="ARBA" id="ARBA00022759"/>
    </source>
</evidence>
<evidence type="ECO:0000313" key="8">
    <source>
        <dbReference type="EMBL" id="RIT29549.1"/>
    </source>
</evidence>
<dbReference type="Proteomes" id="UP000284557">
    <property type="component" value="Unassembled WGS sequence"/>
</dbReference>
<gene>
    <name evidence="8" type="ORF">D2E76_25125</name>
</gene>
<dbReference type="EMBL" id="QXBN01000031">
    <property type="protein sequence ID" value="RIT29549.1"/>
    <property type="molecule type" value="Genomic_DNA"/>
</dbReference>
<dbReference type="InterPro" id="IPR011335">
    <property type="entry name" value="Restrct_endonuc-II-like"/>
</dbReference>
<keyword evidence="4" id="KW-0378">Hydrolase</keyword>
<keyword evidence="3" id="KW-0227">DNA damage</keyword>
<evidence type="ECO:0000313" key="9">
    <source>
        <dbReference type="Proteomes" id="UP000284557"/>
    </source>
</evidence>
<name>A0ABD7HH79_9MYCO</name>
<dbReference type="AlphaFoldDB" id="A0ABD7HH79"/>
<dbReference type="GO" id="GO:0006281">
    <property type="term" value="P:DNA repair"/>
    <property type="evidence" value="ECO:0007669"/>
    <property type="project" value="UniProtKB-KW"/>
</dbReference>
<proteinExistence type="inferred from homology"/>
<dbReference type="GO" id="GO:0016787">
    <property type="term" value="F:hydrolase activity"/>
    <property type="evidence" value="ECO:0007669"/>
    <property type="project" value="UniProtKB-KW"/>
</dbReference>
<evidence type="ECO:0000256" key="3">
    <source>
        <dbReference type="ARBA" id="ARBA00022763"/>
    </source>
</evidence>
<dbReference type="SUPFAM" id="SSF52980">
    <property type="entry name" value="Restriction endonuclease-like"/>
    <property type="match status" value="1"/>
</dbReference>
<evidence type="ECO:0000256" key="6">
    <source>
        <dbReference type="ARBA" id="ARBA00029466"/>
    </source>
</evidence>
<dbReference type="InterPro" id="IPR004603">
    <property type="entry name" value="DNA_mismatch_endonuc_vsr"/>
</dbReference>
<dbReference type="Pfam" id="PF03852">
    <property type="entry name" value="Vsr"/>
    <property type="match status" value="1"/>
</dbReference>
<evidence type="ECO:0000256" key="4">
    <source>
        <dbReference type="ARBA" id="ARBA00022801"/>
    </source>
</evidence>
<dbReference type="Gene3D" id="3.40.960.10">
    <property type="entry name" value="VSR Endonuclease"/>
    <property type="match status" value="1"/>
</dbReference>